<proteinExistence type="predicted"/>
<dbReference type="EMBL" id="CP150096">
    <property type="protein sequence ID" value="WZN46008.1"/>
    <property type="molecule type" value="Genomic_DNA"/>
</dbReference>
<evidence type="ECO:0000313" key="2">
    <source>
        <dbReference type="EMBL" id="WZN46008.1"/>
    </source>
</evidence>
<feature type="region of interest" description="Disordered" evidence="1">
    <location>
        <begin position="27"/>
        <end position="47"/>
    </location>
</feature>
<protein>
    <submittedName>
        <fullName evidence="2">Uncharacterized protein</fullName>
    </submittedName>
</protein>
<gene>
    <name evidence="2" type="ORF">WJU22_24210</name>
</gene>
<dbReference type="PROSITE" id="PS51257">
    <property type="entry name" value="PROKAR_LIPOPROTEIN"/>
    <property type="match status" value="1"/>
</dbReference>
<accession>A0ABZ2Z329</accession>
<evidence type="ECO:0000313" key="3">
    <source>
        <dbReference type="Proteomes" id="UP001449657"/>
    </source>
</evidence>
<organism evidence="2 3">
    <name type="scientific">Chitinophaga caseinilytica</name>
    <dbReference type="NCBI Taxonomy" id="2267521"/>
    <lineage>
        <taxon>Bacteria</taxon>
        <taxon>Pseudomonadati</taxon>
        <taxon>Bacteroidota</taxon>
        <taxon>Chitinophagia</taxon>
        <taxon>Chitinophagales</taxon>
        <taxon>Chitinophagaceae</taxon>
        <taxon>Chitinophaga</taxon>
    </lineage>
</organism>
<dbReference type="RefSeq" id="WP_341840749.1">
    <property type="nucleotide sequence ID" value="NZ_CP149792.1"/>
</dbReference>
<reference evidence="2 3" key="1">
    <citation type="submission" date="2024-03" db="EMBL/GenBank/DDBJ databases">
        <title>Chitinophaga caseinilytica sp. nov., a casein hydrolysing bacterium isolated from forest soil.</title>
        <authorList>
            <person name="Lee D.S."/>
            <person name="Han D.M."/>
            <person name="Baek J.H."/>
            <person name="Choi D.G."/>
            <person name="Jeon J.H."/>
            <person name="Jeon C.O."/>
        </authorList>
    </citation>
    <scope>NUCLEOTIDE SEQUENCE [LARGE SCALE GENOMIC DNA]</scope>
    <source>
        <strain evidence="2 3">KACC 19118</strain>
    </source>
</reference>
<sequence>MRQGKTFVLLTAAIFAAFTIISCSKSDKKDDAPQEQPGKIPGMGEAGGEPQGTALTFPAGVSISGAPIKGEVCDTAYEAGSGGLVEVCVAFVNSNATAVSYTIPAGLIVISQNGDYQSGILIQNTTIALKAKSTTRVGIKLYCVNSGRHPSSGEITYKIGPVTNSPLLRELLDLLKNKKTALKEYPNFDGYFDAVSTIQMLVWLITDGQGLERTTLNAHLASIPNK</sequence>
<keyword evidence="3" id="KW-1185">Reference proteome</keyword>
<dbReference type="Proteomes" id="UP001449657">
    <property type="component" value="Chromosome"/>
</dbReference>
<evidence type="ECO:0000256" key="1">
    <source>
        <dbReference type="SAM" id="MobiDB-lite"/>
    </source>
</evidence>
<name>A0ABZ2Z329_9BACT</name>